<dbReference type="EMBL" id="QPFP01000008">
    <property type="protein sequence ID" value="TEB35018.1"/>
    <property type="molecule type" value="Genomic_DNA"/>
</dbReference>
<organism evidence="1 2">
    <name type="scientific">Coprinellus micaceus</name>
    <name type="common">Glistening ink-cap mushroom</name>
    <name type="synonym">Coprinus micaceus</name>
    <dbReference type="NCBI Taxonomy" id="71717"/>
    <lineage>
        <taxon>Eukaryota</taxon>
        <taxon>Fungi</taxon>
        <taxon>Dikarya</taxon>
        <taxon>Basidiomycota</taxon>
        <taxon>Agaricomycotina</taxon>
        <taxon>Agaricomycetes</taxon>
        <taxon>Agaricomycetidae</taxon>
        <taxon>Agaricales</taxon>
        <taxon>Agaricineae</taxon>
        <taxon>Psathyrellaceae</taxon>
        <taxon>Coprinellus</taxon>
    </lineage>
</organism>
<reference evidence="1 2" key="1">
    <citation type="journal article" date="2019" name="Nat. Ecol. Evol.">
        <title>Megaphylogeny resolves global patterns of mushroom evolution.</title>
        <authorList>
            <person name="Varga T."/>
            <person name="Krizsan K."/>
            <person name="Foldi C."/>
            <person name="Dima B."/>
            <person name="Sanchez-Garcia M."/>
            <person name="Sanchez-Ramirez S."/>
            <person name="Szollosi G.J."/>
            <person name="Szarkandi J.G."/>
            <person name="Papp V."/>
            <person name="Albert L."/>
            <person name="Andreopoulos W."/>
            <person name="Angelini C."/>
            <person name="Antonin V."/>
            <person name="Barry K.W."/>
            <person name="Bougher N.L."/>
            <person name="Buchanan P."/>
            <person name="Buyck B."/>
            <person name="Bense V."/>
            <person name="Catcheside P."/>
            <person name="Chovatia M."/>
            <person name="Cooper J."/>
            <person name="Damon W."/>
            <person name="Desjardin D."/>
            <person name="Finy P."/>
            <person name="Geml J."/>
            <person name="Haridas S."/>
            <person name="Hughes K."/>
            <person name="Justo A."/>
            <person name="Karasinski D."/>
            <person name="Kautmanova I."/>
            <person name="Kiss B."/>
            <person name="Kocsube S."/>
            <person name="Kotiranta H."/>
            <person name="LaButti K.M."/>
            <person name="Lechner B.E."/>
            <person name="Liimatainen K."/>
            <person name="Lipzen A."/>
            <person name="Lukacs Z."/>
            <person name="Mihaltcheva S."/>
            <person name="Morgado L.N."/>
            <person name="Niskanen T."/>
            <person name="Noordeloos M.E."/>
            <person name="Ohm R.A."/>
            <person name="Ortiz-Santana B."/>
            <person name="Ovrebo C."/>
            <person name="Racz N."/>
            <person name="Riley R."/>
            <person name="Savchenko A."/>
            <person name="Shiryaev A."/>
            <person name="Soop K."/>
            <person name="Spirin V."/>
            <person name="Szebenyi C."/>
            <person name="Tomsovsky M."/>
            <person name="Tulloss R.E."/>
            <person name="Uehling J."/>
            <person name="Grigoriev I.V."/>
            <person name="Vagvolgyi C."/>
            <person name="Papp T."/>
            <person name="Martin F.M."/>
            <person name="Miettinen O."/>
            <person name="Hibbett D.S."/>
            <person name="Nagy L.G."/>
        </authorList>
    </citation>
    <scope>NUCLEOTIDE SEQUENCE [LARGE SCALE GENOMIC DNA]</scope>
    <source>
        <strain evidence="1 2">FP101781</strain>
    </source>
</reference>
<proteinExistence type="predicted"/>
<dbReference type="Proteomes" id="UP000298030">
    <property type="component" value="Unassembled WGS sequence"/>
</dbReference>
<accession>A0A4Y7TM80</accession>
<dbReference type="OrthoDB" id="10545624at2759"/>
<gene>
    <name evidence="1" type="ORF">FA13DRAFT_1431886</name>
</gene>
<name>A0A4Y7TM80_COPMI</name>
<dbReference type="STRING" id="71717.A0A4Y7TM80"/>
<keyword evidence="2" id="KW-1185">Reference proteome</keyword>
<evidence type="ECO:0000313" key="2">
    <source>
        <dbReference type="Proteomes" id="UP000298030"/>
    </source>
</evidence>
<comment type="caution">
    <text evidence="1">The sequence shown here is derived from an EMBL/GenBank/DDBJ whole genome shotgun (WGS) entry which is preliminary data.</text>
</comment>
<dbReference type="AlphaFoldDB" id="A0A4Y7TM80"/>
<evidence type="ECO:0000313" key="1">
    <source>
        <dbReference type="EMBL" id="TEB35018.1"/>
    </source>
</evidence>
<protein>
    <submittedName>
        <fullName evidence="1">Uncharacterized protein</fullName>
    </submittedName>
</protein>
<sequence length="148" mass="16889">MNLPRVGGMFISQIRRRGELVFALFSRLEVVDSHRMVTAGIKQGLMGAAWSTPSGLNMPFTAWRALPSYLFLFLLALDVEALSSSSRSSQWIKPPSDPLQREHLRRSINQNPNGSQFIWIPQDEYSGANFYDKFFFFNYTDPTNGHVK</sequence>